<dbReference type="AlphaFoldDB" id="A0A9E9LVC1"/>
<feature type="region of interest" description="Disordered" evidence="1">
    <location>
        <begin position="274"/>
        <end position="323"/>
    </location>
</feature>
<dbReference type="SUPFAM" id="SSF81901">
    <property type="entry name" value="HCP-like"/>
    <property type="match status" value="2"/>
</dbReference>
<dbReference type="Gene3D" id="1.25.40.10">
    <property type="entry name" value="Tetratricopeptide repeat domain"/>
    <property type="match status" value="1"/>
</dbReference>
<keyword evidence="4" id="KW-1185">Reference proteome</keyword>
<feature type="compositionally biased region" description="Basic residues" evidence="1">
    <location>
        <begin position="312"/>
        <end position="323"/>
    </location>
</feature>
<accession>A0A9E9LVC1</accession>
<dbReference type="RefSeq" id="WP_269308821.1">
    <property type="nucleotide sequence ID" value="NZ_CP098242.1"/>
</dbReference>
<dbReference type="InterPro" id="IPR011990">
    <property type="entry name" value="TPR-like_helical_dom_sf"/>
</dbReference>
<dbReference type="InterPro" id="IPR006597">
    <property type="entry name" value="Sel1-like"/>
</dbReference>
<feature type="signal peptide" evidence="2">
    <location>
        <begin position="1"/>
        <end position="28"/>
    </location>
</feature>
<name>A0A9E9LVC1_9BURK</name>
<proteinExistence type="predicted"/>
<evidence type="ECO:0000256" key="1">
    <source>
        <dbReference type="SAM" id="MobiDB-lite"/>
    </source>
</evidence>
<organism evidence="3 4">
    <name type="scientific">Oxalobacter vibrioformis</name>
    <dbReference type="NCBI Taxonomy" id="933080"/>
    <lineage>
        <taxon>Bacteria</taxon>
        <taxon>Pseudomonadati</taxon>
        <taxon>Pseudomonadota</taxon>
        <taxon>Betaproteobacteria</taxon>
        <taxon>Burkholderiales</taxon>
        <taxon>Oxalobacteraceae</taxon>
        <taxon>Oxalobacter</taxon>
    </lineage>
</organism>
<keyword evidence="2" id="KW-0732">Signal</keyword>
<feature type="compositionally biased region" description="Basic and acidic residues" evidence="1">
    <location>
        <begin position="281"/>
        <end position="293"/>
    </location>
</feature>
<sequence length="323" mass="34399">MMFFSVRRGLFAVVMAGVFLAGAGVAHAQIMTCEVVMAPGVPDAADVEVLKANAEKGTAKSQYELGCLYRWGKGVRKDFRRALTWFIKAADQDDAAARHEIADMYKHGQGFAGEMQQAFSAVEREANEGSADAQYTLGMMIVYGLGTDPDDAKAVSWYEKSAAQGNIYAEGRLAGMYARGQGVKQDLAKAFELGKRAADAGHVMSMLNVGRMYETGTGVSRDTAVARSYYLKASEKGNRLATVLLRQLDGDGQAASAGDDAPEMTVDETGAPVMNALPAKDSPHEGGVFRESTDDPGEVAVVPEEAAPAAKPARKKAAGKKRK</sequence>
<evidence type="ECO:0000313" key="3">
    <source>
        <dbReference type="EMBL" id="WAW09816.1"/>
    </source>
</evidence>
<dbReference type="InterPro" id="IPR050767">
    <property type="entry name" value="Sel1_AlgK"/>
</dbReference>
<protein>
    <submittedName>
        <fullName evidence="3">Sel1 repeat family protein</fullName>
    </submittedName>
</protein>
<dbReference type="EMBL" id="CP098242">
    <property type="protein sequence ID" value="WAW09816.1"/>
    <property type="molecule type" value="Genomic_DNA"/>
</dbReference>
<dbReference type="SMART" id="SM00671">
    <property type="entry name" value="SEL1"/>
    <property type="match status" value="5"/>
</dbReference>
<dbReference type="PANTHER" id="PTHR11102">
    <property type="entry name" value="SEL-1-LIKE PROTEIN"/>
    <property type="match status" value="1"/>
</dbReference>
<dbReference type="PANTHER" id="PTHR11102:SF160">
    <property type="entry name" value="ERAD-ASSOCIATED E3 UBIQUITIN-PROTEIN LIGASE COMPONENT HRD3"/>
    <property type="match status" value="1"/>
</dbReference>
<dbReference type="Proteomes" id="UP001156215">
    <property type="component" value="Chromosome"/>
</dbReference>
<feature type="compositionally biased region" description="Low complexity" evidence="1">
    <location>
        <begin position="298"/>
        <end position="311"/>
    </location>
</feature>
<evidence type="ECO:0000313" key="4">
    <source>
        <dbReference type="Proteomes" id="UP001156215"/>
    </source>
</evidence>
<dbReference type="KEGG" id="ovb:NB640_11430"/>
<feature type="chain" id="PRO_5039690179" evidence="2">
    <location>
        <begin position="29"/>
        <end position="323"/>
    </location>
</feature>
<gene>
    <name evidence="3" type="ORF">NB640_11430</name>
</gene>
<dbReference type="Pfam" id="PF08238">
    <property type="entry name" value="Sel1"/>
    <property type="match status" value="4"/>
</dbReference>
<reference evidence="3" key="1">
    <citation type="journal article" date="2022" name="Front. Microbiol.">
        <title>New perspectives on an old grouping: The genomic and phenotypic variability of Oxalobacter formigenes and the implications for calcium oxalate stone prevention.</title>
        <authorList>
            <person name="Chmiel J.A."/>
            <person name="Carr C."/>
            <person name="Stuivenberg G.A."/>
            <person name="Venema R."/>
            <person name="Chanyi R.M."/>
            <person name="Al K.F."/>
            <person name="Giguere D."/>
            <person name="Say H."/>
            <person name="Akouris P.P."/>
            <person name="Dominguez Romero S.A."/>
            <person name="Kwong A."/>
            <person name="Tai V."/>
            <person name="Koval S.F."/>
            <person name="Razvi H."/>
            <person name="Bjazevic J."/>
            <person name="Burton J.P."/>
        </authorList>
    </citation>
    <scope>NUCLEOTIDE SEQUENCE</scope>
    <source>
        <strain evidence="3">WoOx3</strain>
    </source>
</reference>
<evidence type="ECO:0000256" key="2">
    <source>
        <dbReference type="SAM" id="SignalP"/>
    </source>
</evidence>